<evidence type="ECO:0000259" key="5">
    <source>
        <dbReference type="Pfam" id="PF11502"/>
    </source>
</evidence>
<organism evidence="6 7">
    <name type="scientific">Limulus polyphemus</name>
    <name type="common">Atlantic horseshoe crab</name>
    <dbReference type="NCBI Taxonomy" id="6850"/>
    <lineage>
        <taxon>Eukaryota</taxon>
        <taxon>Metazoa</taxon>
        <taxon>Ecdysozoa</taxon>
        <taxon>Arthropoda</taxon>
        <taxon>Chelicerata</taxon>
        <taxon>Merostomata</taxon>
        <taxon>Xiphosura</taxon>
        <taxon>Limulidae</taxon>
        <taxon>Limulus</taxon>
    </lineage>
</organism>
<feature type="compositionally biased region" description="Low complexity" evidence="4">
    <location>
        <begin position="837"/>
        <end position="853"/>
    </location>
</feature>
<proteinExistence type="inferred from homology"/>
<feature type="region of interest" description="Disordered" evidence="4">
    <location>
        <begin position="1047"/>
        <end position="1066"/>
    </location>
</feature>
<feature type="compositionally biased region" description="Polar residues" evidence="4">
    <location>
        <begin position="1047"/>
        <end position="1056"/>
    </location>
</feature>
<evidence type="ECO:0000256" key="1">
    <source>
        <dbReference type="ARBA" id="ARBA00004123"/>
    </source>
</evidence>
<dbReference type="GeneID" id="106472278"/>
<feature type="region of interest" description="Disordered" evidence="4">
    <location>
        <begin position="331"/>
        <end position="412"/>
    </location>
</feature>
<dbReference type="InterPro" id="IPR024670">
    <property type="entry name" value="BCL9_beta-catenin-bd_dom"/>
</dbReference>
<feature type="compositionally biased region" description="Polar residues" evidence="4">
    <location>
        <begin position="392"/>
        <end position="412"/>
    </location>
</feature>
<feature type="compositionally biased region" description="Polar residues" evidence="4">
    <location>
        <begin position="859"/>
        <end position="873"/>
    </location>
</feature>
<feature type="compositionally biased region" description="Polar residues" evidence="4">
    <location>
        <begin position="819"/>
        <end position="836"/>
    </location>
</feature>
<comment type="similarity">
    <text evidence="2">Belongs to the BCL9 family.</text>
</comment>
<sequence length="1856" mass="200797">MWLVDHVYQEKNEELAEYLEDNYDADELRGICAGHDAFNNSYWYLGDLRLYREKKTSRKEWECVCVTLAEWQTFLRQFRKTTNPRERELYIYLHYQLFPLIRTELKELQAKENITEAVHQDILERELAEIKKDLEVWEETKEAGQEVFEGESVAETRKYIETWETKEEHQENLQRDLKKVDKNLVTLETKTIAVNQKVSENADKDLKTLKKTELKHQEIQKCETKEVESMLEKNVGCHSDSSALAIVDGIECHKDVNGIVKSLKNGIKSDFEDFLPETNVHKIESDLKLKDCDSNSLISATVTLDFQSANMTSSSANILCNNKSGCGTVSGSADTTNCPSTVSDSCSDPVRKTSASKPESTVQSCNNPGSTTPSHENSQDSNLPAIPDNRSDASGSSNKENAPPSSSGNSLQDVSHVSAISNMVHSTISAPQSSASIQPLSNNMLSKSSDVMETQYLQQQSHIFVFSTNRANKAADAVLSGQFPSMIAFHCSQPGTKRFLEMHPVKTQQFYKQNPATWLNTLAQMKQSRQNKIGDTDKTVGTSSFIPHFSPEPCSGSCLSHSHSLCSSSCTPLGNNPCSQPGSCPRIGPCDVHGSGACSGSSGESVWGSQCRSTDVWQGTQWGRSQCDCDLPTQQFQNPMMRPGIPCYKTGGSHPGCCVPHQHTVNPSNVAMNSDEPSLVGVKIPNENLTPQQRQHREEQLATIRKMQQLLFPDQNQYQAPPGGMMPVGQNGFRLPERLSSSTDVPCLPRGCGIRDHPCTHPPSDRAMVSLSSSVRPPFLSHQNVPFGPQTAQADFHPHHYPCEDQKKPQQGGHFFLQQGVTNSNPDQHLNPSHLQGSRGSLPPSSSSTRFTSPVDPSCQHTYSTMPGPSFSHSSPRCGTLMNMTMNSANSTTTSSSVTPPNGSLAAMSNLININCTPTSIPSSTTSIPNAITAPGLGSSGKRKMSSTGKQTQQLLQDTTTTRTLTNDSLISPPSKTMSLNNGSGGTFPNSSGPLTHTPPITPQHCKMASALSNMLTKEPNLMPVPSPQQIAFEGQELTIQKQPNINLRDPSTVSPSGLPPGNTDASYMPSRGPPVGSGCTSTACSGPRTLSSQDGGLSNNAGFHDNRLIPQNLPRFPGPQESSLEQMARLAGIASTDKFMGQVAQPPGMTTSVNNIGILQKFPTVGPKNRFGVPTANPEARFGAPTANPEARFGSPTANPEARFGSPTANPEARFGAPTANPEARFGAPTANPEARFGAHTANLEIRFGAHTSNQEARFGVPTVNPELRFGVPTVNPELRFGVPTVNPAARFGVPTAPLGTQFGTPIDTEARFGIRTGNPGAPSGTRFEATFADTKGKLERQTVDPGRRFGEGVQTLPNFPAESPLQPLDSQLYNHPDMSTPAGSSHLQSLQKMTLPFDSPPTSKPTVGLVSASNAPGRNNDLPIQPASQPLASHRLTHFEPLPSNHCDSTRSVDLDGNSQMLASMNTSSTKPSSFSGNANQGQKVNFNSSMQGLHQTMDQHTAGSQQHLQNSQMAHNIRACPQTVNNTYVNATMAIQQVNIQNVTTASMQPNPSIIPGQQTFSSSVTTGHPIVHSSASPTPPMFMGSSGPSPHMLHPSTGQRVTCHQTMNTSGLHIRPGIIPCLPEMPVQSVNGANIQVKATAPNTIQYLPTRPQVPSTRGSECPPSMEFLHRLAMPLTNLDSKVPTQNLQYFPGIVPMNDPTQPGPHIRPDMGPVTGMHGIQHVGMANGPMLQRSASEHMPCVEAQLYQGQMVPHAIHCHPQLARYPGGRALPGMTVEGGFPDKPYSVSHAGLGSNTCQPLPPSINYNRTTADPGYAVQFHNFQQQLYASDTFGCQMNSHNNVLPTPNFLGPK</sequence>
<evidence type="ECO:0000256" key="2">
    <source>
        <dbReference type="ARBA" id="ARBA00009200"/>
    </source>
</evidence>
<evidence type="ECO:0000313" key="8">
    <source>
        <dbReference type="RefSeq" id="XP_022256583.1"/>
    </source>
</evidence>
<feature type="compositionally biased region" description="Polar residues" evidence="4">
    <location>
        <begin position="353"/>
        <end position="382"/>
    </location>
</feature>
<comment type="subcellular location">
    <subcellularLocation>
        <location evidence="1">Nucleus</location>
    </subcellularLocation>
</comment>
<protein>
    <submittedName>
        <fullName evidence="7 8">Uncharacterized protein LOC106472278 isoform X1</fullName>
    </submittedName>
</protein>
<feature type="compositionally biased region" description="Basic and acidic residues" evidence="4">
    <location>
        <begin position="796"/>
        <end position="808"/>
    </location>
</feature>
<dbReference type="RefSeq" id="XP_022256584.1">
    <property type="nucleotide sequence ID" value="XM_022400876.1"/>
</dbReference>
<evidence type="ECO:0000256" key="3">
    <source>
        <dbReference type="ARBA" id="ARBA00023242"/>
    </source>
</evidence>
<dbReference type="RefSeq" id="XP_013788362.1">
    <property type="nucleotide sequence ID" value="XM_013932908.2"/>
</dbReference>
<accession>A0ABM1BTH6</accession>
<dbReference type="Pfam" id="PF11502">
    <property type="entry name" value="BCL9"/>
    <property type="match status" value="1"/>
</dbReference>
<evidence type="ECO:0000313" key="9">
    <source>
        <dbReference type="RefSeq" id="XP_022256584.1"/>
    </source>
</evidence>
<feature type="compositionally biased region" description="Polar residues" evidence="4">
    <location>
        <begin position="331"/>
        <end position="346"/>
    </location>
</feature>
<dbReference type="RefSeq" id="XP_022256583.1">
    <property type="nucleotide sequence ID" value="XM_022400875.1"/>
</dbReference>
<name>A0ABM1BTH6_LIMPO</name>
<dbReference type="Proteomes" id="UP000694941">
    <property type="component" value="Unplaced"/>
</dbReference>
<gene>
    <name evidence="7 8 9" type="primary">LOC106472278</name>
</gene>
<keyword evidence="6" id="KW-1185">Reference proteome</keyword>
<evidence type="ECO:0000256" key="4">
    <source>
        <dbReference type="SAM" id="MobiDB-lite"/>
    </source>
</evidence>
<feature type="region of interest" description="Disordered" evidence="4">
    <location>
        <begin position="1187"/>
        <end position="1225"/>
    </location>
</feature>
<evidence type="ECO:0000313" key="7">
    <source>
        <dbReference type="RefSeq" id="XP_013788362.1"/>
    </source>
</evidence>
<evidence type="ECO:0000313" key="6">
    <source>
        <dbReference type="Proteomes" id="UP000694941"/>
    </source>
</evidence>
<feature type="domain" description="B-cell lymphoma 9 beta-catenin binding" evidence="5">
    <location>
        <begin position="688"/>
        <end position="721"/>
    </location>
</feature>
<feature type="region of interest" description="Disordered" evidence="4">
    <location>
        <begin position="780"/>
        <end position="873"/>
    </location>
</feature>
<reference evidence="7 8" key="1">
    <citation type="submission" date="2025-05" db="UniProtKB">
        <authorList>
            <consortium name="RefSeq"/>
        </authorList>
    </citation>
    <scope>IDENTIFICATION</scope>
    <source>
        <tissue evidence="7 8">Muscle</tissue>
    </source>
</reference>
<keyword evidence="3" id="KW-0539">Nucleus</keyword>